<evidence type="ECO:0000256" key="2">
    <source>
        <dbReference type="SAM" id="MobiDB-lite"/>
    </source>
</evidence>
<evidence type="ECO:0000256" key="3">
    <source>
        <dbReference type="SAM" id="SignalP"/>
    </source>
</evidence>
<dbReference type="Gene3D" id="3.40.50.2300">
    <property type="match status" value="2"/>
</dbReference>
<dbReference type="InterPro" id="IPR028082">
    <property type="entry name" value="Peripla_BP_I"/>
</dbReference>
<feature type="chain" id="PRO_5039694116" evidence="3">
    <location>
        <begin position="20"/>
        <end position="388"/>
    </location>
</feature>
<sequence>MLKKGWVVILSLLMVFAVACSNKEEASPSASSSAPASSEAPASSAAASPEASPSASEKPLPKVAFVYIGVAGDGGWTYQHDLGRLEMEKEFGIKSTVVENVPEGPDAERVFEDLAKDNDIIIGTSFGYMDSMAAVAAKHPDKIFLHNTGYKTAENLATYMGREYQSGYLVGMTAGKMTKNNKIGYVAAFPIPEVVYTINAFTLGAQSVNPDIEVSVVWSNTWFDPTVERQAAVSLLDKGVDVLAAYQDSPASIQAAAEKGVWGIGNDSDMSRFAPETYLTNPVWDWGPYYIDTVKKYMDGTWKTEAYWGHMSTGITDIAPFGKNVPQDVKDLVEAKKKEIIDGTFEVFTGPITDASGKVHGEAGKPLSDEEVLSTNWFVKGVSGTIPQ</sequence>
<evidence type="ECO:0000256" key="1">
    <source>
        <dbReference type="ARBA" id="ARBA00022729"/>
    </source>
</evidence>
<feature type="domain" description="ABC transporter substrate-binding protein PnrA-like" evidence="4">
    <location>
        <begin position="62"/>
        <end position="342"/>
    </location>
</feature>
<keyword evidence="6" id="KW-1185">Reference proteome</keyword>
<comment type="caution">
    <text evidence="5">The sequence shown here is derived from an EMBL/GenBank/DDBJ whole genome shotgun (WGS) entry which is preliminary data.</text>
</comment>
<feature type="region of interest" description="Disordered" evidence="2">
    <location>
        <begin position="27"/>
        <end position="57"/>
    </location>
</feature>
<protein>
    <submittedName>
        <fullName evidence="5">Nucleoside-binding protein</fullName>
    </submittedName>
</protein>
<dbReference type="Proteomes" id="UP000256869">
    <property type="component" value="Unassembled WGS sequence"/>
</dbReference>
<dbReference type="InterPro" id="IPR052910">
    <property type="entry name" value="ABC-Purine-Binding"/>
</dbReference>
<dbReference type="InterPro" id="IPR003760">
    <property type="entry name" value="PnrA-like"/>
</dbReference>
<dbReference type="RefSeq" id="WP_115992038.1">
    <property type="nucleotide sequence ID" value="NZ_QRDY01000003.1"/>
</dbReference>
<organism evidence="5 6">
    <name type="scientific">Cohnella lupini</name>
    <dbReference type="NCBI Taxonomy" id="1294267"/>
    <lineage>
        <taxon>Bacteria</taxon>
        <taxon>Bacillati</taxon>
        <taxon>Bacillota</taxon>
        <taxon>Bacilli</taxon>
        <taxon>Bacillales</taxon>
        <taxon>Paenibacillaceae</taxon>
        <taxon>Cohnella</taxon>
    </lineage>
</organism>
<keyword evidence="1 3" id="KW-0732">Signal</keyword>
<reference evidence="5 6" key="1">
    <citation type="submission" date="2018-07" db="EMBL/GenBank/DDBJ databases">
        <title>Genomic Encyclopedia of Type Strains, Phase III (KMG-III): the genomes of soil and plant-associated and newly described type strains.</title>
        <authorList>
            <person name="Whitman W."/>
        </authorList>
    </citation>
    <scope>NUCLEOTIDE SEQUENCE [LARGE SCALE GENOMIC DNA]</scope>
    <source>
        <strain evidence="5 6">CECT 8236</strain>
    </source>
</reference>
<feature type="signal peptide" evidence="3">
    <location>
        <begin position="1"/>
        <end position="19"/>
    </location>
</feature>
<dbReference type="SUPFAM" id="SSF53822">
    <property type="entry name" value="Periplasmic binding protein-like I"/>
    <property type="match status" value="1"/>
</dbReference>
<dbReference type="PROSITE" id="PS51257">
    <property type="entry name" value="PROKAR_LIPOPROTEIN"/>
    <property type="match status" value="1"/>
</dbReference>
<proteinExistence type="predicted"/>
<accession>A0A3D9IQ77</accession>
<dbReference type="AlphaFoldDB" id="A0A3D9IQ77"/>
<dbReference type="PANTHER" id="PTHR43208">
    <property type="entry name" value="ABC TRANSPORTER SUBSTRATE-BINDING PROTEIN"/>
    <property type="match status" value="1"/>
</dbReference>
<dbReference type="EMBL" id="QRDY01000003">
    <property type="protein sequence ID" value="RED63934.1"/>
    <property type="molecule type" value="Genomic_DNA"/>
</dbReference>
<evidence type="ECO:0000259" key="4">
    <source>
        <dbReference type="Pfam" id="PF02608"/>
    </source>
</evidence>
<name>A0A3D9IQ77_9BACL</name>
<dbReference type="CDD" id="cd19963">
    <property type="entry name" value="PBP1_BMP-like"/>
    <property type="match status" value="1"/>
</dbReference>
<evidence type="ECO:0000313" key="6">
    <source>
        <dbReference type="Proteomes" id="UP000256869"/>
    </source>
</evidence>
<dbReference type="GO" id="GO:0005886">
    <property type="term" value="C:plasma membrane"/>
    <property type="evidence" value="ECO:0007669"/>
    <property type="project" value="InterPro"/>
</dbReference>
<dbReference type="PANTHER" id="PTHR43208:SF1">
    <property type="entry name" value="ABC TRANSPORTER SUBSTRATE-BINDING PROTEIN"/>
    <property type="match status" value="1"/>
</dbReference>
<gene>
    <name evidence="5" type="ORF">DFP95_103175</name>
</gene>
<evidence type="ECO:0000313" key="5">
    <source>
        <dbReference type="EMBL" id="RED63934.1"/>
    </source>
</evidence>
<dbReference type="Pfam" id="PF02608">
    <property type="entry name" value="Bmp"/>
    <property type="match status" value="1"/>
</dbReference>
<dbReference type="OrthoDB" id="9769871at2"/>